<feature type="region of interest" description="Disordered" evidence="1">
    <location>
        <begin position="33"/>
        <end position="66"/>
    </location>
</feature>
<organism evidence="2 3">
    <name type="scientific">Gibberella moniliformis (strain M3125 / FGSC 7600)</name>
    <name type="common">Maize ear and stalk rot fungus</name>
    <name type="synonym">Fusarium verticillioides</name>
    <dbReference type="NCBI Taxonomy" id="334819"/>
    <lineage>
        <taxon>Eukaryota</taxon>
        <taxon>Fungi</taxon>
        <taxon>Dikarya</taxon>
        <taxon>Ascomycota</taxon>
        <taxon>Pezizomycotina</taxon>
        <taxon>Sordariomycetes</taxon>
        <taxon>Hypocreomycetidae</taxon>
        <taxon>Hypocreales</taxon>
        <taxon>Nectriaceae</taxon>
        <taxon>Fusarium</taxon>
        <taxon>Fusarium fujikuroi species complex</taxon>
    </lineage>
</organism>
<dbReference type="KEGG" id="fvr:FVEG_11416"/>
<dbReference type="GeneID" id="30068932"/>
<name>W7N8I0_GIBM7</name>
<reference evidence="2 3" key="1">
    <citation type="journal article" date="2010" name="Nature">
        <title>Comparative genomics reveals mobile pathogenicity chromosomes in Fusarium.</title>
        <authorList>
            <person name="Ma L.J."/>
            <person name="van der Does H.C."/>
            <person name="Borkovich K.A."/>
            <person name="Coleman J.J."/>
            <person name="Daboussi M.J."/>
            <person name="Di Pietro A."/>
            <person name="Dufresne M."/>
            <person name="Freitag M."/>
            <person name="Grabherr M."/>
            <person name="Henrissat B."/>
            <person name="Houterman P.M."/>
            <person name="Kang S."/>
            <person name="Shim W.B."/>
            <person name="Woloshuk C."/>
            <person name="Xie X."/>
            <person name="Xu J.R."/>
            <person name="Antoniw J."/>
            <person name="Baker S.E."/>
            <person name="Bluhm B.H."/>
            <person name="Breakspear A."/>
            <person name="Brown D.W."/>
            <person name="Butchko R.A."/>
            <person name="Chapman S."/>
            <person name="Coulson R."/>
            <person name="Coutinho P.M."/>
            <person name="Danchin E.G."/>
            <person name="Diener A."/>
            <person name="Gale L.R."/>
            <person name="Gardiner D.M."/>
            <person name="Goff S."/>
            <person name="Hammond-Kosack K.E."/>
            <person name="Hilburn K."/>
            <person name="Hua-Van A."/>
            <person name="Jonkers W."/>
            <person name="Kazan K."/>
            <person name="Kodira C.D."/>
            <person name="Koehrsen M."/>
            <person name="Kumar L."/>
            <person name="Lee Y.H."/>
            <person name="Li L."/>
            <person name="Manners J.M."/>
            <person name="Miranda-Saavedra D."/>
            <person name="Mukherjee M."/>
            <person name="Park G."/>
            <person name="Park J."/>
            <person name="Park S.Y."/>
            <person name="Proctor R.H."/>
            <person name="Regev A."/>
            <person name="Ruiz-Roldan M.C."/>
            <person name="Sain D."/>
            <person name="Sakthikumar S."/>
            <person name="Sykes S."/>
            <person name="Schwartz D.C."/>
            <person name="Turgeon B.G."/>
            <person name="Wapinski I."/>
            <person name="Yoder O."/>
            <person name="Young S."/>
            <person name="Zeng Q."/>
            <person name="Zhou S."/>
            <person name="Galagan J."/>
            <person name="Cuomo C.A."/>
            <person name="Kistler H.C."/>
            <person name="Rep M."/>
        </authorList>
    </citation>
    <scope>NUCLEOTIDE SEQUENCE [LARGE SCALE GENOMIC DNA]</scope>
    <source>
        <strain evidence="3">M3125 / FGSC 7600</strain>
    </source>
</reference>
<gene>
    <name evidence="2" type="ORF">FVEG_11416</name>
</gene>
<dbReference type="RefSeq" id="XP_018758983.1">
    <property type="nucleotide sequence ID" value="XM_018900672.1"/>
</dbReference>
<dbReference type="HOGENOM" id="CLU_2831385_0_0_1"/>
<dbReference type="EMBL" id="CM000584">
    <property type="protein sequence ID" value="EWG52792.1"/>
    <property type="molecule type" value="Genomic_DNA"/>
</dbReference>
<accession>W7N8I0</accession>
<dbReference type="AlphaFoldDB" id="W7N8I0"/>
<feature type="compositionally biased region" description="Polar residues" evidence="1">
    <location>
        <begin position="52"/>
        <end position="66"/>
    </location>
</feature>
<dbReference type="VEuPathDB" id="FungiDB:FVEG_11416"/>
<keyword evidence="3" id="KW-1185">Reference proteome</keyword>
<dbReference type="EMBL" id="DS022258">
    <property type="protein sequence ID" value="EWG52792.1"/>
    <property type="molecule type" value="Genomic_DNA"/>
</dbReference>
<proteinExistence type="predicted"/>
<protein>
    <submittedName>
        <fullName evidence="2">Uncharacterized protein</fullName>
    </submittedName>
</protein>
<evidence type="ECO:0000313" key="2">
    <source>
        <dbReference type="EMBL" id="EWG52792.1"/>
    </source>
</evidence>
<evidence type="ECO:0000256" key="1">
    <source>
        <dbReference type="SAM" id="MobiDB-lite"/>
    </source>
</evidence>
<evidence type="ECO:0000313" key="3">
    <source>
        <dbReference type="Proteomes" id="UP000009096"/>
    </source>
</evidence>
<dbReference type="Proteomes" id="UP000009096">
    <property type="component" value="Chromosome 7"/>
</dbReference>
<sequence>MNLDLTGRLTSARSPILLCCRLKKNIGIVSAQVQPGSPNPPLEYHGFPRSKAISSLRASPSLQRKH</sequence>